<dbReference type="Proteomes" id="UP000199516">
    <property type="component" value="Unassembled WGS sequence"/>
</dbReference>
<dbReference type="SUPFAM" id="SSF50475">
    <property type="entry name" value="FMN-binding split barrel"/>
    <property type="match status" value="1"/>
</dbReference>
<protein>
    <submittedName>
        <fullName evidence="2">Pyridoxamine 5'-phosphate oxidase</fullName>
    </submittedName>
</protein>
<dbReference type="OrthoDB" id="2381603at2"/>
<dbReference type="InterPro" id="IPR012349">
    <property type="entry name" value="Split_barrel_FMN-bd"/>
</dbReference>
<proteinExistence type="predicted"/>
<dbReference type="NCBIfam" id="NF005232">
    <property type="entry name" value="PRK06733.1"/>
    <property type="match status" value="1"/>
</dbReference>
<feature type="domain" description="Pyridoxamine 5'-phosphate oxidase N-terminal" evidence="1">
    <location>
        <begin position="9"/>
        <end position="93"/>
    </location>
</feature>
<dbReference type="Pfam" id="PF01243">
    <property type="entry name" value="PNPOx_N"/>
    <property type="match status" value="1"/>
</dbReference>
<dbReference type="RefSeq" id="WP_091657656.1">
    <property type="nucleotide sequence ID" value="NZ_FONT01000001.1"/>
</dbReference>
<dbReference type="STRING" id="930128.SAMN05192532_101818"/>
<evidence type="ECO:0000259" key="1">
    <source>
        <dbReference type="Pfam" id="PF01243"/>
    </source>
</evidence>
<evidence type="ECO:0000313" key="3">
    <source>
        <dbReference type="Proteomes" id="UP000199516"/>
    </source>
</evidence>
<dbReference type="Gene3D" id="2.30.110.10">
    <property type="entry name" value="Electron Transport, Fmn-binding Protein, Chain A"/>
    <property type="match status" value="1"/>
</dbReference>
<gene>
    <name evidence="2" type="ORF">SAMN05192532_101818</name>
</gene>
<dbReference type="EMBL" id="FONT01000001">
    <property type="protein sequence ID" value="SFE42331.1"/>
    <property type="molecule type" value="Genomic_DNA"/>
</dbReference>
<name>A0A1I2AED0_9BACI</name>
<sequence>MSANNQQQLTDELLQQLREETFVSLITVDHETGNPYVSAISWVYAPDRQTIRFSIDNGSKNIMNVKKHAGIVLTIIDNGTTYAISGNASIIEENMDNIPIDLALMECRIEEIRDIMFYGGKLVNEPDVEKTYDEEAAEKLDNQVMNALKEA</sequence>
<reference evidence="2 3" key="1">
    <citation type="submission" date="2016-10" db="EMBL/GenBank/DDBJ databases">
        <authorList>
            <person name="de Groot N.N."/>
        </authorList>
    </citation>
    <scope>NUCLEOTIDE SEQUENCE [LARGE SCALE GENOMIC DNA]</scope>
    <source>
        <strain evidence="2 3">DSM 23995</strain>
    </source>
</reference>
<organism evidence="2 3">
    <name type="scientific">Alteribacillus iranensis</name>
    <dbReference type="NCBI Taxonomy" id="930128"/>
    <lineage>
        <taxon>Bacteria</taxon>
        <taxon>Bacillati</taxon>
        <taxon>Bacillota</taxon>
        <taxon>Bacilli</taxon>
        <taxon>Bacillales</taxon>
        <taxon>Bacillaceae</taxon>
        <taxon>Alteribacillus</taxon>
    </lineage>
</organism>
<accession>A0A1I2AED0</accession>
<dbReference type="InterPro" id="IPR011576">
    <property type="entry name" value="Pyridox_Oxase_N"/>
</dbReference>
<dbReference type="AlphaFoldDB" id="A0A1I2AED0"/>
<keyword evidence="3" id="KW-1185">Reference proteome</keyword>
<evidence type="ECO:0000313" key="2">
    <source>
        <dbReference type="EMBL" id="SFE42331.1"/>
    </source>
</evidence>